<evidence type="ECO:0000313" key="5">
    <source>
        <dbReference type="EMBL" id="SFK73313.1"/>
    </source>
</evidence>
<reference evidence="4 6" key="2">
    <citation type="submission" date="2016-10" db="EMBL/GenBank/DDBJ databases">
        <authorList>
            <person name="Varghese N."/>
            <person name="Submissions S."/>
        </authorList>
    </citation>
    <scope>NUCLEOTIDE SEQUENCE [LARGE SCALE GENOMIC DNA]</scope>
    <source>
        <strain evidence="4 6">DSM 282</strain>
    </source>
</reference>
<dbReference type="PROSITE" id="PS00383">
    <property type="entry name" value="TYR_PHOSPHATASE_1"/>
    <property type="match status" value="1"/>
</dbReference>
<dbReference type="InterPro" id="IPR050561">
    <property type="entry name" value="PTP"/>
</dbReference>
<evidence type="ECO:0000313" key="7">
    <source>
        <dbReference type="Proteomes" id="UP000199579"/>
    </source>
</evidence>
<dbReference type="PROSITE" id="PS50206">
    <property type="entry name" value="RHODANESE_3"/>
    <property type="match status" value="1"/>
</dbReference>
<dbReference type="InterPro" id="IPR016130">
    <property type="entry name" value="Tyr_Pase_AS"/>
</dbReference>
<feature type="domain" description="Tyrosine specific protein phosphatases" evidence="2">
    <location>
        <begin position="105"/>
        <end position="176"/>
    </location>
</feature>
<name>A0A1I4BXR8_9GAMM</name>
<dbReference type="EMBL" id="FOSX01000020">
    <property type="protein sequence ID" value="SFK73313.1"/>
    <property type="molecule type" value="Genomic_DNA"/>
</dbReference>
<dbReference type="Proteomes" id="UP000199579">
    <property type="component" value="Unassembled WGS sequence"/>
</dbReference>
<feature type="domain" description="Rhodanese" evidence="3">
    <location>
        <begin position="102"/>
        <end position="155"/>
    </location>
</feature>
<keyword evidence="6" id="KW-1185">Reference proteome</keyword>
<evidence type="ECO:0000256" key="1">
    <source>
        <dbReference type="ARBA" id="ARBA00013064"/>
    </source>
</evidence>
<protein>
    <recommendedName>
        <fullName evidence="1">protein-tyrosine-phosphatase</fullName>
        <ecNumber evidence="1">3.1.3.48</ecNumber>
    </recommendedName>
</protein>
<dbReference type="Pfam" id="PF22785">
    <property type="entry name" value="Tc-R-P"/>
    <property type="match status" value="1"/>
</dbReference>
<dbReference type="Gene3D" id="3.90.190.10">
    <property type="entry name" value="Protein tyrosine phosphatase superfamily"/>
    <property type="match status" value="1"/>
</dbReference>
<organism evidence="5 7">
    <name type="scientific">Azotobacter beijerinckii</name>
    <dbReference type="NCBI Taxonomy" id="170623"/>
    <lineage>
        <taxon>Bacteria</taxon>
        <taxon>Pseudomonadati</taxon>
        <taxon>Pseudomonadota</taxon>
        <taxon>Gammaproteobacteria</taxon>
        <taxon>Pseudomonadales</taxon>
        <taxon>Pseudomonadaceae</taxon>
        <taxon>Azotobacter</taxon>
    </lineage>
</organism>
<dbReference type="AlphaFoldDB" id="A0A1I4BXR8"/>
<sequence>MHDDHIPNLVADPGQARPTVSHPYDILGVPGCSGRLIFTPCPGSKESSVAAALDTLRAAGAEALITLMQGEELRLNRADELPALCAERDLEWFHLPVADEQVPLEDFDAAWAQSRARIHELLDQGRSIVIHCKGGSGRTGLIAARILIDRGLPRAEAIALVQALRPKAIQHPAHVAWIGQFGQ</sequence>
<evidence type="ECO:0000313" key="6">
    <source>
        <dbReference type="Proteomes" id="UP000198861"/>
    </source>
</evidence>
<gene>
    <name evidence="4" type="ORF">SAMN04244571_02605</name>
    <name evidence="5" type="ORF">SAMN04244574_01685</name>
</gene>
<dbReference type="InterPro" id="IPR001763">
    <property type="entry name" value="Rhodanese-like_dom"/>
</dbReference>
<dbReference type="EC" id="3.1.3.48" evidence="1"/>
<dbReference type="PROSITE" id="PS50056">
    <property type="entry name" value="TYR_PHOSPHATASE_2"/>
    <property type="match status" value="1"/>
</dbReference>
<evidence type="ECO:0000259" key="2">
    <source>
        <dbReference type="PROSITE" id="PS50056"/>
    </source>
</evidence>
<dbReference type="InterPro" id="IPR029021">
    <property type="entry name" value="Prot-tyrosine_phosphatase-like"/>
</dbReference>
<reference evidence="5 7" key="1">
    <citation type="submission" date="2016-10" db="EMBL/GenBank/DDBJ databases">
        <authorList>
            <person name="de Groot N.N."/>
        </authorList>
    </citation>
    <scope>NUCLEOTIDE SEQUENCE [LARGE SCALE GENOMIC DNA]</scope>
    <source>
        <strain evidence="5 7">DSM 381</strain>
    </source>
</reference>
<proteinExistence type="predicted"/>
<dbReference type="SUPFAM" id="SSF52799">
    <property type="entry name" value="(Phosphotyrosine protein) phosphatases II"/>
    <property type="match status" value="1"/>
</dbReference>
<dbReference type="GO" id="GO:0004725">
    <property type="term" value="F:protein tyrosine phosphatase activity"/>
    <property type="evidence" value="ECO:0007669"/>
    <property type="project" value="UniProtKB-EC"/>
</dbReference>
<dbReference type="InterPro" id="IPR000387">
    <property type="entry name" value="Tyr_Pase_dom"/>
</dbReference>
<dbReference type="PANTHER" id="PTHR23339">
    <property type="entry name" value="TYROSINE SPECIFIC PROTEIN PHOSPHATASE AND DUAL SPECIFICITY PROTEIN PHOSPHATASE"/>
    <property type="match status" value="1"/>
</dbReference>
<accession>A0A1I4BXR8</accession>
<dbReference type="EMBL" id="FOKJ01000042">
    <property type="protein sequence ID" value="SFB40106.1"/>
    <property type="molecule type" value="Genomic_DNA"/>
</dbReference>
<evidence type="ECO:0000259" key="3">
    <source>
        <dbReference type="PROSITE" id="PS50206"/>
    </source>
</evidence>
<evidence type="ECO:0000313" key="4">
    <source>
        <dbReference type="EMBL" id="SFB40106.1"/>
    </source>
</evidence>
<dbReference type="CDD" id="cd14505">
    <property type="entry name" value="CDKN3-like"/>
    <property type="match status" value="1"/>
</dbReference>
<dbReference type="Proteomes" id="UP000198861">
    <property type="component" value="Unassembled WGS sequence"/>
</dbReference>